<dbReference type="Proteomes" id="UP001324427">
    <property type="component" value="Unassembled WGS sequence"/>
</dbReference>
<dbReference type="EC" id="3.4.24.-" evidence="1"/>
<keyword evidence="1" id="KW-0479">Metal-binding</keyword>
<keyword evidence="1" id="KW-0378">Hydrolase</keyword>
<keyword evidence="5" id="KW-1185">Reference proteome</keyword>
<keyword evidence="1" id="KW-0645">Protease</keyword>
<dbReference type="AlphaFoldDB" id="A0AAV9JWR6"/>
<sequence>MLIILLLALLCIATAMPAALHTTSRDIKRWYSVPDFPTKGGNRINAWPVLASDPDGIPRQWVRYCYKDQAAASNLAKYVDAAVKIWLPAIDVSSLNIQLDPATGGTPSHFCDQLVTPDNPVVDALVISQEPPNTCITAATNGYEYTRMDVSMRHTLKLCDYIDNPTQIDEDTWILSLAHEFGHAMGLLHEHQRPDRDKHVQFNCANLVGWNKAIFAAQNDAKRLFKPGAPIGKKMEAVCGNIIIATAYFPNAAAYIKGDNIGKYEDKLGPNDADWATYAWSTQFDYNSIMIYGSQSLSISPGDDSKLVLEGINGSPRIFYEGGNANYALAKISDGDIARVAQLYEKGTPDGDKAKDPGNWGESLEAILADIFAGLNW</sequence>
<protein>
    <recommendedName>
        <fullName evidence="1">Metalloendopeptidase</fullName>
        <ecNumber evidence="1">3.4.24.-</ecNumber>
    </recommendedName>
</protein>
<feature type="signal peptide" evidence="2">
    <location>
        <begin position="1"/>
        <end position="15"/>
    </location>
</feature>
<organism evidence="4 5">
    <name type="scientific">Oleoguttula mirabilis</name>
    <dbReference type="NCBI Taxonomy" id="1507867"/>
    <lineage>
        <taxon>Eukaryota</taxon>
        <taxon>Fungi</taxon>
        <taxon>Dikarya</taxon>
        <taxon>Ascomycota</taxon>
        <taxon>Pezizomycotina</taxon>
        <taxon>Dothideomycetes</taxon>
        <taxon>Dothideomycetidae</taxon>
        <taxon>Mycosphaerellales</taxon>
        <taxon>Teratosphaeriaceae</taxon>
        <taxon>Oleoguttula</taxon>
    </lineage>
</organism>
<gene>
    <name evidence="4" type="ORF">LTR36_002957</name>
</gene>
<dbReference type="InterPro" id="IPR024079">
    <property type="entry name" value="MetalloPept_cat_dom_sf"/>
</dbReference>
<dbReference type="Gene3D" id="3.40.390.10">
    <property type="entry name" value="Collagenase (Catalytic Domain)"/>
    <property type="match status" value="1"/>
</dbReference>
<keyword evidence="2" id="KW-0732">Signal</keyword>
<name>A0AAV9JWR6_9PEZI</name>
<dbReference type="GO" id="GO:0046872">
    <property type="term" value="F:metal ion binding"/>
    <property type="evidence" value="ECO:0007669"/>
    <property type="project" value="UniProtKB-KW"/>
</dbReference>
<reference evidence="4 5" key="1">
    <citation type="submission" date="2021-11" db="EMBL/GenBank/DDBJ databases">
        <title>Black yeast isolated from Biological Soil Crust.</title>
        <authorList>
            <person name="Kurbessoian T."/>
        </authorList>
    </citation>
    <scope>NUCLEOTIDE SEQUENCE [LARGE SCALE GENOMIC DNA]</scope>
    <source>
        <strain evidence="4 5">CCFEE 5522</strain>
    </source>
</reference>
<evidence type="ECO:0000256" key="2">
    <source>
        <dbReference type="SAM" id="SignalP"/>
    </source>
</evidence>
<feature type="chain" id="PRO_5043967612" description="Metalloendopeptidase" evidence="2">
    <location>
        <begin position="16"/>
        <end position="377"/>
    </location>
</feature>
<feature type="domain" description="Peptidase M12A" evidence="3">
    <location>
        <begin position="178"/>
        <end position="218"/>
    </location>
</feature>
<dbReference type="PRINTS" id="PR00480">
    <property type="entry name" value="ASTACIN"/>
</dbReference>
<proteinExistence type="predicted"/>
<keyword evidence="1" id="KW-0482">Metalloprotease</keyword>
<evidence type="ECO:0000259" key="3">
    <source>
        <dbReference type="Pfam" id="PF01400"/>
    </source>
</evidence>
<dbReference type="InterPro" id="IPR001506">
    <property type="entry name" value="Peptidase_M12A"/>
</dbReference>
<comment type="cofactor">
    <cofactor evidence="1">
        <name>Zn(2+)</name>
        <dbReference type="ChEBI" id="CHEBI:29105"/>
    </cofactor>
    <text evidence="1">Binds 1 zinc ion per subunit.</text>
</comment>
<dbReference type="EMBL" id="JAVFHQ010000002">
    <property type="protein sequence ID" value="KAK4549990.1"/>
    <property type="molecule type" value="Genomic_DNA"/>
</dbReference>
<evidence type="ECO:0000313" key="4">
    <source>
        <dbReference type="EMBL" id="KAK4549990.1"/>
    </source>
</evidence>
<dbReference type="PANTHER" id="PTHR10127:SF850">
    <property type="entry name" value="METALLOENDOPEPTIDASE"/>
    <property type="match status" value="1"/>
</dbReference>
<evidence type="ECO:0000313" key="5">
    <source>
        <dbReference type="Proteomes" id="UP001324427"/>
    </source>
</evidence>
<keyword evidence="1" id="KW-0862">Zinc</keyword>
<dbReference type="PANTHER" id="PTHR10127">
    <property type="entry name" value="DISCOIDIN, CUB, EGF, LAMININ , AND ZINC METALLOPROTEASE DOMAIN CONTAINING"/>
    <property type="match status" value="1"/>
</dbReference>
<evidence type="ECO:0000256" key="1">
    <source>
        <dbReference type="RuleBase" id="RU361183"/>
    </source>
</evidence>
<dbReference type="GO" id="GO:0004222">
    <property type="term" value="F:metalloendopeptidase activity"/>
    <property type="evidence" value="ECO:0007669"/>
    <property type="project" value="UniProtKB-UniRule"/>
</dbReference>
<comment type="caution">
    <text evidence="4">The sequence shown here is derived from an EMBL/GenBank/DDBJ whole genome shotgun (WGS) entry which is preliminary data.</text>
</comment>
<dbReference type="GO" id="GO:0006508">
    <property type="term" value="P:proteolysis"/>
    <property type="evidence" value="ECO:0007669"/>
    <property type="project" value="UniProtKB-KW"/>
</dbReference>
<accession>A0AAV9JWR6</accession>
<dbReference type="SUPFAM" id="SSF55486">
    <property type="entry name" value="Metalloproteases ('zincins'), catalytic domain"/>
    <property type="match status" value="2"/>
</dbReference>
<dbReference type="Pfam" id="PF01400">
    <property type="entry name" value="Astacin"/>
    <property type="match status" value="1"/>
</dbReference>